<organism evidence="3 4">
    <name type="scientific">Algoriphagus antarcticus</name>
    <dbReference type="NCBI Taxonomy" id="238540"/>
    <lineage>
        <taxon>Bacteria</taxon>
        <taxon>Pseudomonadati</taxon>
        <taxon>Bacteroidota</taxon>
        <taxon>Cytophagia</taxon>
        <taxon>Cytophagales</taxon>
        <taxon>Cyclobacteriaceae</taxon>
        <taxon>Algoriphagus</taxon>
    </lineage>
</organism>
<comment type="caution">
    <text evidence="3">The sequence shown here is derived from an EMBL/GenBank/DDBJ whole genome shotgun (WGS) entry which is preliminary data.</text>
</comment>
<dbReference type="SUPFAM" id="SSF50346">
    <property type="entry name" value="PRC-barrel domain"/>
    <property type="match status" value="1"/>
</dbReference>
<gene>
    <name evidence="3" type="ORF">C8N25_10835</name>
</gene>
<dbReference type="OrthoDB" id="286778at2"/>
<feature type="domain" description="PRC-barrel" evidence="2">
    <location>
        <begin position="10"/>
        <end position="86"/>
    </location>
</feature>
<feature type="region of interest" description="Disordered" evidence="1">
    <location>
        <begin position="133"/>
        <end position="177"/>
    </location>
</feature>
<dbReference type="AlphaFoldDB" id="A0A3E0DVF6"/>
<evidence type="ECO:0000313" key="4">
    <source>
        <dbReference type="Proteomes" id="UP000256405"/>
    </source>
</evidence>
<protein>
    <submittedName>
        <fullName evidence="3">PRC-barrel domain protein</fullName>
    </submittedName>
</protein>
<dbReference type="Gene3D" id="2.30.30.240">
    <property type="entry name" value="PRC-barrel domain"/>
    <property type="match status" value="1"/>
</dbReference>
<dbReference type="PANTHER" id="PTHR36505">
    <property type="entry name" value="BLR1072 PROTEIN"/>
    <property type="match status" value="1"/>
</dbReference>
<dbReference type="InterPro" id="IPR011033">
    <property type="entry name" value="PRC_barrel-like_sf"/>
</dbReference>
<evidence type="ECO:0000256" key="1">
    <source>
        <dbReference type="SAM" id="MobiDB-lite"/>
    </source>
</evidence>
<sequence length="177" mass="20304">MDNSNYSQISCSNAVSRNVKTARDESVGSIKDIMINTSTGEVDYVVIKVDEGFLNLGSKLLALPFESFEFNPHQEDVIIVKEIKETLENAPGFDNDNWPSGPQAEFIHRMRTYYSEESRSLYGRYDHQNKSYFSEDDRFDDTDSSRIRDKESGDGFLETDHRGERQSDRRRGGDPIL</sequence>
<name>A0A3E0DVF6_9BACT</name>
<dbReference type="Proteomes" id="UP000256405">
    <property type="component" value="Unassembled WGS sequence"/>
</dbReference>
<evidence type="ECO:0000259" key="2">
    <source>
        <dbReference type="Pfam" id="PF05239"/>
    </source>
</evidence>
<accession>A0A3E0DVF6</accession>
<dbReference type="Pfam" id="PF05239">
    <property type="entry name" value="PRC"/>
    <property type="match status" value="1"/>
</dbReference>
<reference evidence="3 4" key="1">
    <citation type="submission" date="2018-08" db="EMBL/GenBank/DDBJ databases">
        <title>Genomic Encyclopedia of Archaeal and Bacterial Type Strains, Phase II (KMG-II): from individual species to whole genera.</title>
        <authorList>
            <person name="Goeker M."/>
        </authorList>
    </citation>
    <scope>NUCLEOTIDE SEQUENCE [LARGE SCALE GENOMIC DNA]</scope>
    <source>
        <strain evidence="3 4">DSM 15986</strain>
    </source>
</reference>
<dbReference type="RefSeq" id="WP_086543755.1">
    <property type="nucleotide sequence ID" value="NZ_MSSW01000089.1"/>
</dbReference>
<dbReference type="InterPro" id="IPR027275">
    <property type="entry name" value="PRC-brl_dom"/>
</dbReference>
<evidence type="ECO:0000313" key="3">
    <source>
        <dbReference type="EMBL" id="REG88602.1"/>
    </source>
</evidence>
<keyword evidence="4" id="KW-1185">Reference proteome</keyword>
<dbReference type="PANTHER" id="PTHR36505:SF1">
    <property type="entry name" value="BLR1072 PROTEIN"/>
    <property type="match status" value="1"/>
</dbReference>
<dbReference type="EMBL" id="QUNF01000008">
    <property type="protein sequence ID" value="REG88602.1"/>
    <property type="molecule type" value="Genomic_DNA"/>
</dbReference>
<proteinExistence type="predicted"/>